<dbReference type="SUPFAM" id="SSF51735">
    <property type="entry name" value="NAD(P)-binding Rossmann-fold domains"/>
    <property type="match status" value="1"/>
</dbReference>
<keyword evidence="6 8" id="KW-0057">Aromatic amino acid biosynthesis</keyword>
<evidence type="ECO:0000313" key="13">
    <source>
        <dbReference type="Proteomes" id="UP000240509"/>
    </source>
</evidence>
<dbReference type="PANTHER" id="PTHR21089:SF1">
    <property type="entry name" value="BIFUNCTIONAL 3-DEHYDROQUINATE DEHYDRATASE_SHIKIMATE DEHYDROGENASE, CHLOROPLASTIC"/>
    <property type="match status" value="1"/>
</dbReference>
<feature type="binding site" evidence="8">
    <location>
        <position position="221"/>
    </location>
    <ligand>
        <name>shikimate</name>
        <dbReference type="ChEBI" id="CHEBI:36208"/>
    </ligand>
</feature>
<dbReference type="GO" id="GO:0009073">
    <property type="term" value="P:aromatic amino acid family biosynthetic process"/>
    <property type="evidence" value="ECO:0007669"/>
    <property type="project" value="UniProtKB-KW"/>
</dbReference>
<feature type="binding site" evidence="8">
    <location>
        <position position="87"/>
    </location>
    <ligand>
        <name>shikimate</name>
        <dbReference type="ChEBI" id="CHEBI:36208"/>
    </ligand>
</feature>
<comment type="caution">
    <text evidence="8">Lacks conserved residue(s) required for the propagation of feature annotation.</text>
</comment>
<feature type="binding site" evidence="8">
    <location>
        <begin position="15"/>
        <end position="17"/>
    </location>
    <ligand>
        <name>shikimate</name>
        <dbReference type="ChEBI" id="CHEBI:36208"/>
    </ligand>
</feature>
<dbReference type="InterPro" id="IPR013708">
    <property type="entry name" value="Shikimate_DH-bd_N"/>
</dbReference>
<dbReference type="GO" id="GO:0004764">
    <property type="term" value="F:shikimate 3-dehydrogenase (NADP+) activity"/>
    <property type="evidence" value="ECO:0007669"/>
    <property type="project" value="UniProtKB-UniRule"/>
</dbReference>
<comment type="subunit">
    <text evidence="8">Homodimer.</text>
</comment>
<keyword evidence="4 8" id="KW-0521">NADP</keyword>
<dbReference type="Gene3D" id="3.40.50.720">
    <property type="entry name" value="NAD(P)-binding Rossmann-like Domain"/>
    <property type="match status" value="1"/>
</dbReference>
<dbReference type="InterPro" id="IPR046346">
    <property type="entry name" value="Aminoacid_DH-like_N_sf"/>
</dbReference>
<accession>A0A2T4UB04</accession>
<feature type="domain" description="Shikimate dehydrogenase substrate binding N-terminal" evidence="10">
    <location>
        <begin position="7"/>
        <end position="89"/>
    </location>
</feature>
<dbReference type="Pfam" id="PF08501">
    <property type="entry name" value="Shikimate_dh_N"/>
    <property type="match status" value="1"/>
</dbReference>
<dbReference type="Pfam" id="PF01488">
    <property type="entry name" value="Shikimate_DH"/>
    <property type="match status" value="1"/>
</dbReference>
<feature type="binding site" evidence="8">
    <location>
        <position position="249"/>
    </location>
    <ligand>
        <name>shikimate</name>
        <dbReference type="ChEBI" id="CHEBI:36208"/>
    </ligand>
</feature>
<dbReference type="InterPro" id="IPR022893">
    <property type="entry name" value="Shikimate_DH_fam"/>
</dbReference>
<comment type="caution">
    <text evidence="12">The sequence shown here is derived from an EMBL/GenBank/DDBJ whole genome shotgun (WGS) entry which is preliminary data.</text>
</comment>
<comment type="function">
    <text evidence="8">Involved in the biosynthesis of the chorismate, which leads to the biosynthesis of aromatic amino acids. Catalyzes the reversible NADPH linked reduction of 3-dehydroshikimate (DHSA) to yield shikimate (SA).</text>
</comment>
<dbReference type="SUPFAM" id="SSF53223">
    <property type="entry name" value="Aminoacid dehydrogenase-like, N-terminal domain"/>
    <property type="match status" value="1"/>
</dbReference>
<proteinExistence type="inferred from homology"/>
<feature type="domain" description="Quinate/shikimate 5-dehydrogenase/glutamyl-tRNA reductase" evidence="9">
    <location>
        <begin position="119"/>
        <end position="193"/>
    </location>
</feature>
<dbReference type="AlphaFoldDB" id="A0A2T4UB04"/>
<dbReference type="InterPro" id="IPR041121">
    <property type="entry name" value="SDH_C"/>
</dbReference>
<gene>
    <name evidence="8 12" type="primary">aroE</name>
    <name evidence="12" type="ORF">C6Y45_01310</name>
</gene>
<comment type="similarity">
    <text evidence="8">Belongs to the shikimate dehydrogenase family.</text>
</comment>
<evidence type="ECO:0000256" key="3">
    <source>
        <dbReference type="ARBA" id="ARBA00022605"/>
    </source>
</evidence>
<evidence type="ECO:0000256" key="5">
    <source>
        <dbReference type="ARBA" id="ARBA00023002"/>
    </source>
</evidence>
<evidence type="ECO:0000259" key="10">
    <source>
        <dbReference type="Pfam" id="PF08501"/>
    </source>
</evidence>
<dbReference type="NCBIfam" id="TIGR00507">
    <property type="entry name" value="aroE"/>
    <property type="match status" value="1"/>
</dbReference>
<evidence type="ECO:0000259" key="11">
    <source>
        <dbReference type="Pfam" id="PF18317"/>
    </source>
</evidence>
<dbReference type="CDD" id="cd01065">
    <property type="entry name" value="NAD_bind_Shikimate_DH"/>
    <property type="match status" value="1"/>
</dbReference>
<evidence type="ECO:0000256" key="1">
    <source>
        <dbReference type="ARBA" id="ARBA00004871"/>
    </source>
</evidence>
<feature type="binding site" evidence="8">
    <location>
        <position position="104"/>
    </location>
    <ligand>
        <name>shikimate</name>
        <dbReference type="ChEBI" id="CHEBI:36208"/>
    </ligand>
</feature>
<sequence>MTQVFGVIGNPVAHSLSPMMHTAAYRETGISAAYVPFHVKDDGLSDAVRGIRGLGLAGINVTVPHKITVMEYLDELDETAEMIGAVNTIIHDKKQNKLIGYNTDGEGYLRSLRPRLKKPLADTRVLLLGAGGAGRAVAVTLAKKGVRQLTIANRTLSSAEALAEDCGEEVRALPLETAQASLMEFDIVINSTSVGMTPNTGQMPISLEKLSSRTLVSDLIYTPWKTRFLREADKKGAETINGAGMFVHQGAMAFEIWTGIQAPVKVMERTVVEKLREV</sequence>
<feature type="binding site" evidence="8">
    <location>
        <position position="62"/>
    </location>
    <ligand>
        <name>shikimate</name>
        <dbReference type="ChEBI" id="CHEBI:36208"/>
    </ligand>
</feature>
<dbReference type="OrthoDB" id="9792692at2"/>
<comment type="catalytic activity">
    <reaction evidence="7 8">
        <text>shikimate + NADP(+) = 3-dehydroshikimate + NADPH + H(+)</text>
        <dbReference type="Rhea" id="RHEA:17737"/>
        <dbReference type="ChEBI" id="CHEBI:15378"/>
        <dbReference type="ChEBI" id="CHEBI:16630"/>
        <dbReference type="ChEBI" id="CHEBI:36208"/>
        <dbReference type="ChEBI" id="CHEBI:57783"/>
        <dbReference type="ChEBI" id="CHEBI:58349"/>
        <dbReference type="EC" id="1.1.1.25"/>
    </reaction>
</comment>
<dbReference type="InterPro" id="IPR036291">
    <property type="entry name" value="NAD(P)-bd_dom_sf"/>
</dbReference>
<protein>
    <recommendedName>
        <fullName evidence="2 8">Shikimate dehydrogenase (NADP(+))</fullName>
        <shortName evidence="8">SDH</shortName>
        <ecNumber evidence="2 8">1.1.1.25</ecNumber>
    </recommendedName>
</protein>
<evidence type="ECO:0000259" key="9">
    <source>
        <dbReference type="Pfam" id="PF01488"/>
    </source>
</evidence>
<keyword evidence="3 8" id="KW-0028">Amino-acid biosynthesis</keyword>
<evidence type="ECO:0000256" key="6">
    <source>
        <dbReference type="ARBA" id="ARBA00023141"/>
    </source>
</evidence>
<feature type="domain" description="SDH C-terminal" evidence="11">
    <location>
        <begin position="242"/>
        <end position="271"/>
    </location>
</feature>
<evidence type="ECO:0000256" key="7">
    <source>
        <dbReference type="ARBA" id="ARBA00049442"/>
    </source>
</evidence>
<evidence type="ECO:0000256" key="4">
    <source>
        <dbReference type="ARBA" id="ARBA00022857"/>
    </source>
</evidence>
<dbReference type="GO" id="GO:0050661">
    <property type="term" value="F:NADP binding"/>
    <property type="evidence" value="ECO:0007669"/>
    <property type="project" value="InterPro"/>
</dbReference>
<organism evidence="12 13">
    <name type="scientific">Alkalicoccus saliphilus</name>
    <dbReference type="NCBI Taxonomy" id="200989"/>
    <lineage>
        <taxon>Bacteria</taxon>
        <taxon>Bacillati</taxon>
        <taxon>Bacillota</taxon>
        <taxon>Bacilli</taxon>
        <taxon>Bacillales</taxon>
        <taxon>Bacillaceae</taxon>
        <taxon>Alkalicoccus</taxon>
    </lineage>
</organism>
<dbReference type="GO" id="GO:0009423">
    <property type="term" value="P:chorismate biosynthetic process"/>
    <property type="evidence" value="ECO:0007669"/>
    <property type="project" value="UniProtKB-UniRule"/>
</dbReference>
<dbReference type="EMBL" id="PZJJ01000001">
    <property type="protein sequence ID" value="PTL40574.1"/>
    <property type="molecule type" value="Genomic_DNA"/>
</dbReference>
<name>A0A2T4UB04_9BACI</name>
<dbReference type="Gene3D" id="3.40.50.10860">
    <property type="entry name" value="Leucine Dehydrogenase, chain A, domain 1"/>
    <property type="match status" value="1"/>
</dbReference>
<dbReference type="GO" id="GO:0019632">
    <property type="term" value="P:shikimate metabolic process"/>
    <property type="evidence" value="ECO:0007669"/>
    <property type="project" value="InterPro"/>
</dbReference>
<dbReference type="Proteomes" id="UP000240509">
    <property type="component" value="Unassembled WGS sequence"/>
</dbReference>
<feature type="binding site" evidence="8">
    <location>
        <position position="242"/>
    </location>
    <ligand>
        <name>NADP(+)</name>
        <dbReference type="ChEBI" id="CHEBI:58349"/>
    </ligand>
</feature>
<dbReference type="UniPathway" id="UPA00053">
    <property type="reaction ID" value="UER00087"/>
</dbReference>
<keyword evidence="13" id="KW-1185">Reference proteome</keyword>
<feature type="binding site" evidence="8">
    <location>
        <position position="78"/>
    </location>
    <ligand>
        <name>NADP(+)</name>
        <dbReference type="ChEBI" id="CHEBI:58349"/>
    </ligand>
</feature>
<dbReference type="RefSeq" id="WP_107583193.1">
    <property type="nucleotide sequence ID" value="NZ_PZJJ01000001.1"/>
</dbReference>
<feature type="binding site" evidence="8">
    <location>
        <position position="219"/>
    </location>
    <ligand>
        <name>NADP(+)</name>
        <dbReference type="ChEBI" id="CHEBI:58349"/>
    </ligand>
</feature>
<evidence type="ECO:0000256" key="8">
    <source>
        <dbReference type="HAMAP-Rule" id="MF_00222"/>
    </source>
</evidence>
<evidence type="ECO:0000313" key="12">
    <source>
        <dbReference type="EMBL" id="PTL40574.1"/>
    </source>
</evidence>
<comment type="pathway">
    <text evidence="1 8">Metabolic intermediate biosynthesis; chorismate biosynthesis; chorismate from D-erythrose 4-phosphate and phosphoenolpyruvate: step 4/7.</text>
</comment>
<evidence type="ECO:0000256" key="2">
    <source>
        <dbReference type="ARBA" id="ARBA00012962"/>
    </source>
</evidence>
<keyword evidence="5 8" id="KW-0560">Oxidoreductase</keyword>
<dbReference type="GO" id="GO:0008652">
    <property type="term" value="P:amino acid biosynthetic process"/>
    <property type="evidence" value="ECO:0007669"/>
    <property type="project" value="UniProtKB-KW"/>
</dbReference>
<dbReference type="EC" id="1.1.1.25" evidence="2 8"/>
<reference evidence="12 13" key="1">
    <citation type="submission" date="2018-03" db="EMBL/GenBank/DDBJ databases">
        <title>Alkalicoccus saliphilus sp. nov., isolated from a mineral pool.</title>
        <authorList>
            <person name="Zhao B."/>
        </authorList>
    </citation>
    <scope>NUCLEOTIDE SEQUENCE [LARGE SCALE GENOMIC DNA]</scope>
    <source>
        <strain evidence="12 13">6AG</strain>
    </source>
</reference>
<feature type="active site" description="Proton acceptor" evidence="8">
    <location>
        <position position="66"/>
    </location>
</feature>
<dbReference type="PANTHER" id="PTHR21089">
    <property type="entry name" value="SHIKIMATE DEHYDROGENASE"/>
    <property type="match status" value="1"/>
</dbReference>
<dbReference type="Pfam" id="PF18317">
    <property type="entry name" value="SDH_C"/>
    <property type="match status" value="1"/>
</dbReference>
<dbReference type="NCBIfam" id="NF001314">
    <property type="entry name" value="PRK00258.2-2"/>
    <property type="match status" value="1"/>
</dbReference>
<feature type="binding site" evidence="8">
    <location>
        <begin position="129"/>
        <end position="133"/>
    </location>
    <ligand>
        <name>NADP(+)</name>
        <dbReference type="ChEBI" id="CHEBI:58349"/>
    </ligand>
</feature>
<dbReference type="HAMAP" id="MF_00222">
    <property type="entry name" value="Shikimate_DH_AroE"/>
    <property type="match status" value="1"/>
</dbReference>
<dbReference type="InterPro" id="IPR006151">
    <property type="entry name" value="Shikm_DH/Glu-tRNA_Rdtase"/>
</dbReference>
<dbReference type="InterPro" id="IPR011342">
    <property type="entry name" value="Shikimate_DH"/>
</dbReference>
<dbReference type="NCBIfam" id="NF001319">
    <property type="entry name" value="PRK00258.3-3"/>
    <property type="match status" value="1"/>
</dbReference>